<dbReference type="InterPro" id="IPR033738">
    <property type="entry name" value="AsnB_N"/>
</dbReference>
<dbReference type="HOGENOM" id="CLU_014658_3_1_0"/>
<dbReference type="InterPro" id="IPR014729">
    <property type="entry name" value="Rossmann-like_a/b/a_fold"/>
</dbReference>
<dbReference type="InterPro" id="IPR051786">
    <property type="entry name" value="ASN_synthetase/amidase"/>
</dbReference>
<feature type="site" description="Important for beta-aspartyl-AMP intermediate formation" evidence="10">
    <location>
        <position position="371"/>
    </location>
</feature>
<comment type="catalytic activity">
    <reaction evidence="7">
        <text>L-aspartate + L-glutamine + ATP + H2O = L-asparagine + L-glutamate + AMP + diphosphate + H(+)</text>
        <dbReference type="Rhea" id="RHEA:12228"/>
        <dbReference type="ChEBI" id="CHEBI:15377"/>
        <dbReference type="ChEBI" id="CHEBI:15378"/>
        <dbReference type="ChEBI" id="CHEBI:29985"/>
        <dbReference type="ChEBI" id="CHEBI:29991"/>
        <dbReference type="ChEBI" id="CHEBI:30616"/>
        <dbReference type="ChEBI" id="CHEBI:33019"/>
        <dbReference type="ChEBI" id="CHEBI:58048"/>
        <dbReference type="ChEBI" id="CHEBI:58359"/>
        <dbReference type="ChEBI" id="CHEBI:456215"/>
        <dbReference type="EC" id="6.3.5.4"/>
    </reaction>
</comment>
<keyword evidence="5 9" id="KW-0067">ATP-binding</keyword>
<evidence type="ECO:0000256" key="5">
    <source>
        <dbReference type="ARBA" id="ARBA00022840"/>
    </source>
</evidence>
<accession>E8QZH4</accession>
<dbReference type="Pfam" id="PF13537">
    <property type="entry name" value="GATase_7"/>
    <property type="match status" value="1"/>
</dbReference>
<evidence type="ECO:0000256" key="1">
    <source>
        <dbReference type="ARBA" id="ARBA00005187"/>
    </source>
</evidence>
<dbReference type="STRING" id="575540.Isop_0508"/>
<dbReference type="PANTHER" id="PTHR43284:SF1">
    <property type="entry name" value="ASPARAGINE SYNTHETASE"/>
    <property type="match status" value="1"/>
</dbReference>
<dbReference type="GO" id="GO:0006529">
    <property type="term" value="P:asparagine biosynthetic process"/>
    <property type="evidence" value="ECO:0007669"/>
    <property type="project" value="UniProtKB-KW"/>
</dbReference>
<dbReference type="FunCoup" id="E8QZH4">
    <property type="interactions" value="441"/>
</dbReference>
<evidence type="ECO:0000256" key="3">
    <source>
        <dbReference type="ARBA" id="ARBA00012737"/>
    </source>
</evidence>
<dbReference type="InterPro" id="IPR017932">
    <property type="entry name" value="GATase_2_dom"/>
</dbReference>
<dbReference type="Pfam" id="PF00733">
    <property type="entry name" value="Asn_synthase"/>
    <property type="match status" value="1"/>
</dbReference>
<protein>
    <recommendedName>
        <fullName evidence="3">asparagine synthase (glutamine-hydrolyzing)</fullName>
        <ecNumber evidence="3">6.3.5.4</ecNumber>
    </recommendedName>
</protein>
<comment type="pathway">
    <text evidence="1">Amino-acid biosynthesis; L-asparagine biosynthesis; L-asparagine from L-aspartate (L-Gln route): step 1/1.</text>
</comment>
<gene>
    <name evidence="12" type="ordered locus">Isop_0508</name>
</gene>
<dbReference type="InterPro" id="IPR029055">
    <property type="entry name" value="Ntn_hydrolases_N"/>
</dbReference>
<dbReference type="NCBIfam" id="TIGR01536">
    <property type="entry name" value="asn_synth_AEB"/>
    <property type="match status" value="1"/>
</dbReference>
<dbReference type="GO" id="GO:0004066">
    <property type="term" value="F:asparagine synthase (glutamine-hydrolyzing) activity"/>
    <property type="evidence" value="ECO:0007669"/>
    <property type="project" value="UniProtKB-EC"/>
</dbReference>
<feature type="binding site" evidence="9">
    <location>
        <position position="100"/>
    </location>
    <ligand>
        <name>L-glutamine</name>
        <dbReference type="ChEBI" id="CHEBI:58359"/>
    </ligand>
</feature>
<keyword evidence="4 9" id="KW-0547">Nucleotide-binding</keyword>
<dbReference type="KEGG" id="ipa:Isop_0508"/>
<dbReference type="CDD" id="cd00712">
    <property type="entry name" value="AsnB"/>
    <property type="match status" value="1"/>
</dbReference>
<dbReference type="PROSITE" id="PS51278">
    <property type="entry name" value="GATASE_TYPE_2"/>
    <property type="match status" value="1"/>
</dbReference>
<evidence type="ECO:0000256" key="2">
    <source>
        <dbReference type="ARBA" id="ARBA00005752"/>
    </source>
</evidence>
<dbReference type="SUPFAM" id="SSF52402">
    <property type="entry name" value="Adenine nucleotide alpha hydrolases-like"/>
    <property type="match status" value="1"/>
</dbReference>
<dbReference type="PIRSF" id="PIRSF001589">
    <property type="entry name" value="Asn_synthetase_glu-h"/>
    <property type="match status" value="1"/>
</dbReference>
<dbReference type="InterPro" id="IPR006426">
    <property type="entry name" value="Asn_synth_AEB"/>
</dbReference>
<name>E8QZH4_ISOPI</name>
<dbReference type="Proteomes" id="UP000008631">
    <property type="component" value="Chromosome"/>
</dbReference>
<dbReference type="InterPro" id="IPR001962">
    <property type="entry name" value="Asn_synthase"/>
</dbReference>
<evidence type="ECO:0000256" key="10">
    <source>
        <dbReference type="PIRSR" id="PIRSR001589-3"/>
    </source>
</evidence>
<dbReference type="Gene3D" id="3.60.20.10">
    <property type="entry name" value="Glutamine Phosphoribosylpyrophosphate, subunit 1, domain 1"/>
    <property type="match status" value="1"/>
</dbReference>
<keyword evidence="8" id="KW-0028">Amino-acid biosynthesis</keyword>
<dbReference type="InParanoid" id="E8QZH4"/>
<proteinExistence type="inferred from homology"/>
<evidence type="ECO:0000259" key="11">
    <source>
        <dbReference type="PROSITE" id="PS51278"/>
    </source>
</evidence>
<dbReference type="AlphaFoldDB" id="E8QZH4"/>
<keyword evidence="13" id="KW-1185">Reference proteome</keyword>
<dbReference type="Gene3D" id="3.40.50.620">
    <property type="entry name" value="HUPs"/>
    <property type="match status" value="2"/>
</dbReference>
<evidence type="ECO:0000256" key="7">
    <source>
        <dbReference type="ARBA" id="ARBA00048741"/>
    </source>
</evidence>
<comment type="similarity">
    <text evidence="2">Belongs to the asparagine synthetase family.</text>
</comment>
<dbReference type="EC" id="6.3.5.4" evidence="3"/>
<dbReference type="OrthoDB" id="9763290at2"/>
<keyword evidence="6 8" id="KW-0315">Glutamine amidotransferase</keyword>
<dbReference type="GO" id="GO:0005829">
    <property type="term" value="C:cytosol"/>
    <property type="evidence" value="ECO:0007669"/>
    <property type="project" value="TreeGrafter"/>
</dbReference>
<keyword evidence="8" id="KW-0061">Asparagine biosynthesis</keyword>
<organism evidence="12 13">
    <name type="scientific">Isosphaera pallida (strain ATCC 43644 / DSM 9630 / IS1B)</name>
    <dbReference type="NCBI Taxonomy" id="575540"/>
    <lineage>
        <taxon>Bacteria</taxon>
        <taxon>Pseudomonadati</taxon>
        <taxon>Planctomycetota</taxon>
        <taxon>Planctomycetia</taxon>
        <taxon>Isosphaerales</taxon>
        <taxon>Isosphaeraceae</taxon>
        <taxon>Isosphaera</taxon>
    </lineage>
</organism>
<dbReference type="GO" id="GO:0005524">
    <property type="term" value="F:ATP binding"/>
    <property type="evidence" value="ECO:0007669"/>
    <property type="project" value="UniProtKB-KW"/>
</dbReference>
<sequence length="671" mass="75464">MCGIVGASWTENGPPLDLERLAAMTDRLTHRGPDERGVRLEPLCALGFRRLAILDVAGAHQPMSNEDGSIWVVFNGEIYNFSELRRRLEATGHVLRTRGDTEVLPHLYEDLGVNLFAELRGMFALAIWDGRRRKLILGRDRLGQKPLVYRHEPERLLFASEIKALLTLDHTTLPRDLDPIALDRYLTYGYVPAPATMLKGVRKLPAAHVLEFDARTGRVRAQRYWEPDWNHEQTNLSFPQARDRLRGLLEEAVREQMISEVPLGAFLSGGVDSTAIVGLMSRHQRATGGPPVRTFSIGFDDPAFDERRYAREAAEFLGTEHREFLVEPHAWQLLPELAATFDEPFADSSALPTYVLSRETRRFVTVALAGDAGDELFQGYDRYRALALTLALDRLPEGVRRVLAGPLARILPASARAKTRLRKVKRLLEAIADPVPVRYARWCSIFQESDRAALYHDEALEALAQASRELDEPDEADPVQVLARGFDAANARDPLTGAMVADLLAYLPGDLLVKVDLASMAHSLECRAPLLDHRVVEFALSLPTRFKRRRPWGAKAVFKASCADLLPASIRSRSKMGFGVPIDRWFRGPLADELQAILLDPSSLNRRLFQPQAVKRLVNDHLAGRADHAYRLWALIMLELWFRRDDMASHPLQMPCLQVQSQPAVSPARLQ</sequence>
<feature type="active site" description="For GATase activity" evidence="8">
    <location>
        <position position="2"/>
    </location>
</feature>
<reference evidence="12 13" key="2">
    <citation type="journal article" date="2011" name="Stand. Genomic Sci.">
        <title>Complete genome sequence of Isosphaera pallida type strain (IS1B).</title>
        <authorList>
            <consortium name="US DOE Joint Genome Institute (JGI-PGF)"/>
            <person name="Goker M."/>
            <person name="Cleland D."/>
            <person name="Saunders E."/>
            <person name="Lapidus A."/>
            <person name="Nolan M."/>
            <person name="Lucas S."/>
            <person name="Hammon N."/>
            <person name="Deshpande S."/>
            <person name="Cheng J.F."/>
            <person name="Tapia R."/>
            <person name="Han C."/>
            <person name="Goodwin L."/>
            <person name="Pitluck S."/>
            <person name="Liolios K."/>
            <person name="Pagani I."/>
            <person name="Ivanova N."/>
            <person name="Mavromatis K."/>
            <person name="Pati A."/>
            <person name="Chen A."/>
            <person name="Palaniappan K."/>
            <person name="Land M."/>
            <person name="Hauser L."/>
            <person name="Chang Y.J."/>
            <person name="Jeffries C.D."/>
            <person name="Detter J.C."/>
            <person name="Beck B."/>
            <person name="Woyke T."/>
            <person name="Bristow J."/>
            <person name="Eisen J.A."/>
            <person name="Markowitz V."/>
            <person name="Hugenholtz P."/>
            <person name="Kyrpides N.C."/>
            <person name="Klenk H.P."/>
        </authorList>
    </citation>
    <scope>NUCLEOTIDE SEQUENCE [LARGE SCALE GENOMIC DNA]</scope>
    <source>
        <strain evidence="13">ATCC 43644 / DSM 9630 / IS1B</strain>
    </source>
</reference>
<evidence type="ECO:0000313" key="12">
    <source>
        <dbReference type="EMBL" id="ADV61101.1"/>
    </source>
</evidence>
<evidence type="ECO:0000256" key="9">
    <source>
        <dbReference type="PIRSR" id="PIRSR001589-2"/>
    </source>
</evidence>
<evidence type="ECO:0000256" key="6">
    <source>
        <dbReference type="ARBA" id="ARBA00022962"/>
    </source>
</evidence>
<dbReference type="eggNOG" id="COG0367">
    <property type="taxonomic scope" value="Bacteria"/>
</dbReference>
<evidence type="ECO:0000313" key="13">
    <source>
        <dbReference type="Proteomes" id="UP000008631"/>
    </source>
</evidence>
<evidence type="ECO:0000256" key="4">
    <source>
        <dbReference type="ARBA" id="ARBA00022741"/>
    </source>
</evidence>
<evidence type="ECO:0000256" key="8">
    <source>
        <dbReference type="PIRSR" id="PIRSR001589-1"/>
    </source>
</evidence>
<feature type="binding site" evidence="9">
    <location>
        <position position="297"/>
    </location>
    <ligand>
        <name>ATP</name>
        <dbReference type="ChEBI" id="CHEBI:30616"/>
    </ligand>
</feature>
<dbReference type="PANTHER" id="PTHR43284">
    <property type="entry name" value="ASPARAGINE SYNTHETASE (GLUTAMINE-HYDROLYZING)"/>
    <property type="match status" value="1"/>
</dbReference>
<dbReference type="EMBL" id="CP002353">
    <property type="protein sequence ID" value="ADV61101.1"/>
    <property type="molecule type" value="Genomic_DNA"/>
</dbReference>
<dbReference type="RefSeq" id="WP_013563390.1">
    <property type="nucleotide sequence ID" value="NC_014962.1"/>
</dbReference>
<reference key="1">
    <citation type="submission" date="2010-11" db="EMBL/GenBank/DDBJ databases">
        <title>The complete sequence of chromosome of Isophaera pallida ATCC 43644.</title>
        <authorList>
            <consortium name="US DOE Joint Genome Institute (JGI-PGF)"/>
            <person name="Lucas S."/>
            <person name="Copeland A."/>
            <person name="Lapidus A."/>
            <person name="Bruce D."/>
            <person name="Goodwin L."/>
            <person name="Pitluck S."/>
            <person name="Kyrpides N."/>
            <person name="Mavromatis K."/>
            <person name="Pagani I."/>
            <person name="Ivanova N."/>
            <person name="Saunders E."/>
            <person name="Brettin T."/>
            <person name="Detter J.C."/>
            <person name="Han C."/>
            <person name="Tapia R."/>
            <person name="Land M."/>
            <person name="Hauser L."/>
            <person name="Markowitz V."/>
            <person name="Cheng J.-F."/>
            <person name="Hugenholtz P."/>
            <person name="Woyke T."/>
            <person name="Wu D."/>
            <person name="Eisen J.A."/>
        </authorList>
    </citation>
    <scope>NUCLEOTIDE SEQUENCE</scope>
    <source>
        <strain>ATCC 43644</strain>
    </source>
</reference>
<dbReference type="SUPFAM" id="SSF56235">
    <property type="entry name" value="N-terminal nucleophile aminohydrolases (Ntn hydrolases)"/>
    <property type="match status" value="1"/>
</dbReference>
<feature type="domain" description="Glutamine amidotransferase type-2" evidence="11">
    <location>
        <begin position="2"/>
        <end position="215"/>
    </location>
</feature>
<dbReference type="CDD" id="cd01991">
    <property type="entry name" value="Asn_synthase_B_C"/>
    <property type="match status" value="1"/>
</dbReference>